<evidence type="ECO:0000256" key="1">
    <source>
        <dbReference type="ARBA" id="ARBA00007708"/>
    </source>
</evidence>
<dbReference type="Gene3D" id="1.25.40.90">
    <property type="match status" value="2"/>
</dbReference>
<dbReference type="GO" id="GO:0035091">
    <property type="term" value="F:phosphatidylinositol binding"/>
    <property type="evidence" value="ECO:0007669"/>
    <property type="project" value="InterPro"/>
</dbReference>
<dbReference type="SMART" id="SM00288">
    <property type="entry name" value="VHS"/>
    <property type="match status" value="1"/>
</dbReference>
<dbReference type="PROSITE" id="PS50179">
    <property type="entry name" value="VHS"/>
    <property type="match status" value="2"/>
</dbReference>
<evidence type="ECO:0000256" key="3">
    <source>
        <dbReference type="ARBA" id="ARBA00022927"/>
    </source>
</evidence>
<dbReference type="CDD" id="cd14238">
    <property type="entry name" value="GAT_TM1L2"/>
    <property type="match status" value="1"/>
</dbReference>
<feature type="domain" description="GAT" evidence="7">
    <location>
        <begin position="169"/>
        <end position="257"/>
    </location>
</feature>
<dbReference type="GO" id="GO:0016020">
    <property type="term" value="C:membrane"/>
    <property type="evidence" value="ECO:0007669"/>
    <property type="project" value="TreeGrafter"/>
</dbReference>
<keyword evidence="3 4" id="KW-0653">Protein transport</keyword>
<feature type="region of interest" description="Disordered" evidence="5">
    <location>
        <begin position="111"/>
        <end position="154"/>
    </location>
</feature>
<dbReference type="AlphaFoldDB" id="A0A8C0X6J6"/>
<accession>A0A8C0X6J6</accession>
<evidence type="ECO:0000259" key="7">
    <source>
        <dbReference type="PROSITE" id="PS50909"/>
    </source>
</evidence>
<dbReference type="PROSITE" id="PS50909">
    <property type="entry name" value="GAT"/>
    <property type="match status" value="1"/>
</dbReference>
<dbReference type="SUPFAM" id="SSF48464">
    <property type="entry name" value="ENTH/VHS domain"/>
    <property type="match status" value="1"/>
</dbReference>
<evidence type="ECO:0000256" key="2">
    <source>
        <dbReference type="ARBA" id="ARBA00022448"/>
    </source>
</evidence>
<feature type="domain" description="VHS" evidence="6">
    <location>
        <begin position="20"/>
        <end position="72"/>
    </location>
</feature>
<comment type="similarity">
    <text evidence="1 4">Belongs to the TOM1 family.</text>
</comment>
<evidence type="ECO:0008006" key="9">
    <source>
        <dbReference type="Google" id="ProtNLM"/>
    </source>
</evidence>
<feature type="domain" description="VHS" evidence="6">
    <location>
        <begin position="73"/>
        <end position="102"/>
    </location>
</feature>
<evidence type="ECO:0000256" key="4">
    <source>
        <dbReference type="PIRNR" id="PIRNR036948"/>
    </source>
</evidence>
<dbReference type="GO" id="GO:0007165">
    <property type="term" value="P:signal transduction"/>
    <property type="evidence" value="ECO:0007669"/>
    <property type="project" value="TreeGrafter"/>
</dbReference>
<dbReference type="InterPro" id="IPR014645">
    <property type="entry name" value="TOM1"/>
</dbReference>
<dbReference type="FunFam" id="1.20.58.160:FF:000001">
    <property type="entry name" value="TOM1-like protein 2 isoform X1"/>
    <property type="match status" value="1"/>
</dbReference>
<gene>
    <name evidence="8" type="primary">Tom1l2</name>
</gene>
<dbReference type="InterPro" id="IPR002014">
    <property type="entry name" value="VHS_dom"/>
</dbReference>
<dbReference type="InterPro" id="IPR038425">
    <property type="entry name" value="GAT_sf"/>
</dbReference>
<dbReference type="Pfam" id="PF03127">
    <property type="entry name" value="GAT"/>
    <property type="match status" value="1"/>
</dbReference>
<feature type="region of interest" description="Disordered" evidence="5">
    <location>
        <begin position="418"/>
        <end position="457"/>
    </location>
</feature>
<protein>
    <recommendedName>
        <fullName evidence="9">TOM1-like protein 2</fullName>
    </recommendedName>
</protein>
<dbReference type="Gene3D" id="1.20.58.160">
    <property type="match status" value="1"/>
</dbReference>
<feature type="compositionally biased region" description="Low complexity" evidence="5">
    <location>
        <begin position="129"/>
        <end position="154"/>
    </location>
</feature>
<dbReference type="InterPro" id="IPR004152">
    <property type="entry name" value="GAT_dom"/>
</dbReference>
<organism evidence="8">
    <name type="scientific">Castor canadensis</name>
    <name type="common">American beaver</name>
    <dbReference type="NCBI Taxonomy" id="51338"/>
    <lineage>
        <taxon>Eukaryota</taxon>
        <taxon>Metazoa</taxon>
        <taxon>Chordata</taxon>
        <taxon>Craniata</taxon>
        <taxon>Vertebrata</taxon>
        <taxon>Euteleostomi</taxon>
        <taxon>Mammalia</taxon>
        <taxon>Eutheria</taxon>
        <taxon>Euarchontoglires</taxon>
        <taxon>Glires</taxon>
        <taxon>Rodentia</taxon>
        <taxon>Castorimorpha</taxon>
        <taxon>Castoridae</taxon>
        <taxon>Castor</taxon>
    </lineage>
</organism>
<evidence type="ECO:0000259" key="6">
    <source>
        <dbReference type="PROSITE" id="PS50179"/>
    </source>
</evidence>
<dbReference type="GO" id="GO:0015031">
    <property type="term" value="P:protein transport"/>
    <property type="evidence" value="ECO:0007669"/>
    <property type="project" value="UniProtKB-UniRule"/>
</dbReference>
<dbReference type="PANTHER" id="PTHR13856:SF31">
    <property type="entry name" value="TOM1-LIKE PROTEIN 2"/>
    <property type="match status" value="1"/>
</dbReference>
<reference evidence="8" key="1">
    <citation type="submission" date="2023-09" db="UniProtKB">
        <authorList>
            <consortium name="Ensembl"/>
        </authorList>
    </citation>
    <scope>IDENTIFICATION</scope>
</reference>
<evidence type="ECO:0000256" key="5">
    <source>
        <dbReference type="SAM" id="MobiDB-lite"/>
    </source>
</evidence>
<dbReference type="Ensembl" id="ENSCCNT00000027623.1">
    <property type="protein sequence ID" value="ENSCCNP00000021480.1"/>
    <property type="gene ID" value="ENSCCNG00000021071.1"/>
</dbReference>
<keyword evidence="2 4" id="KW-0813">Transport</keyword>
<sequence length="457" mass="49891">MEFLLGNPFSTPVGQCLEKATDGSLQSEDWTLNMEICDIINETEEGPKDAIRALKKRLSGNRNYREVMLALTAWADAFRSSPDLTGVVHIYEELKRKGVEFPMADLDALSPIHTPQRSVPEVDPAATMPRSQSQPRTSASSYSSPPPVSCAAPQAPALSVTGPITANSEQIARLRSELDVVRGNTKVMSEMLTEMVPGQEDSSDLELLQELNRTCRAMQHRIVELISRVSNEEVTEELLHVNDDLNNVFLRYERFERYRSGRSVQNASNGVLNEVTEDNLIDLGPGSPAVVSPMVGSTATPSSLSSQLAGLDLGTESVSGTLSSLQQCNPRDGFDMFAQTRGNSLAEQRKTVTYEDPQAVGGLASALDSRKQSSEVIPVVQPSVMDDIEVWLRTDLKGDDLEEGVTSEEFDKFLEERAKAAEMVPDLPSPPVEAPSPASNPSGRKKPERSEDALFAL</sequence>
<proteinExistence type="inferred from homology"/>
<dbReference type="GO" id="GO:0030276">
    <property type="term" value="F:clathrin binding"/>
    <property type="evidence" value="ECO:0007669"/>
    <property type="project" value="TreeGrafter"/>
</dbReference>
<dbReference type="InterPro" id="IPR008942">
    <property type="entry name" value="ENTH_VHS"/>
</dbReference>
<name>A0A8C0X6J6_CASCN</name>
<dbReference type="Pfam" id="PF00790">
    <property type="entry name" value="VHS"/>
    <property type="match status" value="1"/>
</dbReference>
<dbReference type="SUPFAM" id="SSF89009">
    <property type="entry name" value="GAT-like domain"/>
    <property type="match status" value="1"/>
</dbReference>
<dbReference type="PIRSF" id="PIRSF036948">
    <property type="entry name" value="TOM1"/>
    <property type="match status" value="1"/>
</dbReference>
<dbReference type="GO" id="GO:0043130">
    <property type="term" value="F:ubiquitin binding"/>
    <property type="evidence" value="ECO:0007669"/>
    <property type="project" value="InterPro"/>
</dbReference>
<evidence type="ECO:0000313" key="8">
    <source>
        <dbReference type="Ensembl" id="ENSCCNP00000021480.1"/>
    </source>
</evidence>
<dbReference type="GO" id="GO:0005768">
    <property type="term" value="C:endosome"/>
    <property type="evidence" value="ECO:0007669"/>
    <property type="project" value="TreeGrafter"/>
</dbReference>
<dbReference type="PANTHER" id="PTHR13856">
    <property type="entry name" value="VHS DOMAIN CONTAINING PROTEIN FAMILY"/>
    <property type="match status" value="1"/>
</dbReference>
<feature type="compositionally biased region" description="Basic and acidic residues" evidence="5">
    <location>
        <begin position="448"/>
        <end position="457"/>
    </location>
</feature>